<dbReference type="Gene3D" id="3.40.30.10">
    <property type="entry name" value="Glutaredoxin"/>
    <property type="match status" value="1"/>
</dbReference>
<proteinExistence type="inferred from homology"/>
<dbReference type="InterPro" id="IPR013766">
    <property type="entry name" value="Thioredoxin_domain"/>
</dbReference>
<dbReference type="GO" id="GO:0034599">
    <property type="term" value="P:cellular response to oxidative stress"/>
    <property type="evidence" value="ECO:0007669"/>
    <property type="project" value="TreeGrafter"/>
</dbReference>
<dbReference type="PANTHER" id="PTHR42801:SF4">
    <property type="entry name" value="AHPC_TSA FAMILY PROTEIN"/>
    <property type="match status" value="1"/>
</dbReference>
<dbReference type="GO" id="GO:0008379">
    <property type="term" value="F:thioredoxin peroxidase activity"/>
    <property type="evidence" value="ECO:0007669"/>
    <property type="project" value="TreeGrafter"/>
</dbReference>
<organism evidence="15 16">
    <name type="scientific">Flavobacterium silvisoli</name>
    <dbReference type="NCBI Taxonomy" id="2529433"/>
    <lineage>
        <taxon>Bacteria</taxon>
        <taxon>Pseudomonadati</taxon>
        <taxon>Bacteroidota</taxon>
        <taxon>Flavobacteriia</taxon>
        <taxon>Flavobacteriales</taxon>
        <taxon>Flavobacteriaceae</taxon>
        <taxon>Flavobacterium</taxon>
    </lineage>
</organism>
<feature type="domain" description="Thioredoxin" evidence="14">
    <location>
        <begin position="4"/>
        <end position="150"/>
    </location>
</feature>
<dbReference type="InterPro" id="IPR050924">
    <property type="entry name" value="Peroxiredoxin_BCP/PrxQ"/>
</dbReference>
<evidence type="ECO:0000256" key="7">
    <source>
        <dbReference type="ARBA" id="ARBA00023157"/>
    </source>
</evidence>
<sequence length="150" mass="16869">MTTLQKGDRAPQFSAKDQDGNIHSLADYKGKKLVLFFYPKADTPGCTAEACDLRDNFERFKANNYALLGVSADTAKSQTKFKTKYNFPFPLLADEDKAVIQAFGVWGPKKFMGREFDGIHRTTFIINEEGIIDEVITNVKTKEHAAQILK</sequence>
<comment type="catalytic activity">
    <reaction evidence="12">
        <text>a hydroperoxide + [thioredoxin]-dithiol = an alcohol + [thioredoxin]-disulfide + H2O</text>
        <dbReference type="Rhea" id="RHEA:62620"/>
        <dbReference type="Rhea" id="RHEA-COMP:10698"/>
        <dbReference type="Rhea" id="RHEA-COMP:10700"/>
        <dbReference type="ChEBI" id="CHEBI:15377"/>
        <dbReference type="ChEBI" id="CHEBI:29950"/>
        <dbReference type="ChEBI" id="CHEBI:30879"/>
        <dbReference type="ChEBI" id="CHEBI:35924"/>
        <dbReference type="ChEBI" id="CHEBI:50058"/>
        <dbReference type="EC" id="1.11.1.24"/>
    </reaction>
</comment>
<evidence type="ECO:0000256" key="4">
    <source>
        <dbReference type="ARBA" id="ARBA00022559"/>
    </source>
</evidence>
<evidence type="ECO:0000256" key="2">
    <source>
        <dbReference type="ARBA" id="ARBA00011245"/>
    </source>
</evidence>
<dbReference type="Pfam" id="PF00578">
    <property type="entry name" value="AhpC-TSA"/>
    <property type="match status" value="1"/>
</dbReference>
<dbReference type="Proteomes" id="UP000293300">
    <property type="component" value="Unassembled WGS sequence"/>
</dbReference>
<dbReference type="EC" id="1.11.1.24" evidence="3"/>
<comment type="caution">
    <text evidence="15">The sequence shown here is derived from an EMBL/GenBank/DDBJ whole genome shotgun (WGS) entry which is preliminary data.</text>
</comment>
<comment type="similarity">
    <text evidence="10">Belongs to the peroxiredoxin family. BCP/PrxQ subfamily.</text>
</comment>
<dbReference type="AlphaFoldDB" id="A0A4V2L5B8"/>
<dbReference type="OrthoDB" id="9812811at2"/>
<evidence type="ECO:0000313" key="15">
    <source>
        <dbReference type="EMBL" id="TBX70073.1"/>
    </source>
</evidence>
<evidence type="ECO:0000256" key="3">
    <source>
        <dbReference type="ARBA" id="ARBA00013017"/>
    </source>
</evidence>
<comment type="function">
    <text evidence="1">Thiol-specific peroxidase that catalyzes the reduction of hydrogen peroxide and organic hydroperoxides to water and alcohols, respectively. Plays a role in cell protection against oxidative stress by detoxifying peroxides and as sensor of hydrogen peroxide-mediated signaling events.</text>
</comment>
<evidence type="ECO:0000256" key="13">
    <source>
        <dbReference type="PIRSR" id="PIRSR000239-1"/>
    </source>
</evidence>
<dbReference type="GO" id="GO:0005737">
    <property type="term" value="C:cytoplasm"/>
    <property type="evidence" value="ECO:0007669"/>
    <property type="project" value="TreeGrafter"/>
</dbReference>
<keyword evidence="7" id="KW-1015">Disulfide bond</keyword>
<evidence type="ECO:0000256" key="6">
    <source>
        <dbReference type="ARBA" id="ARBA00023002"/>
    </source>
</evidence>
<dbReference type="RefSeq" id="WP_131475469.1">
    <property type="nucleotide sequence ID" value="NZ_SJPE01000004.1"/>
</dbReference>
<dbReference type="PANTHER" id="PTHR42801">
    <property type="entry name" value="THIOREDOXIN-DEPENDENT PEROXIDE REDUCTASE"/>
    <property type="match status" value="1"/>
</dbReference>
<dbReference type="PROSITE" id="PS51352">
    <property type="entry name" value="THIOREDOXIN_2"/>
    <property type="match status" value="1"/>
</dbReference>
<evidence type="ECO:0000256" key="9">
    <source>
        <dbReference type="ARBA" id="ARBA00032824"/>
    </source>
</evidence>
<evidence type="ECO:0000256" key="11">
    <source>
        <dbReference type="ARBA" id="ARBA00042639"/>
    </source>
</evidence>
<dbReference type="SUPFAM" id="SSF52833">
    <property type="entry name" value="Thioredoxin-like"/>
    <property type="match status" value="1"/>
</dbReference>
<evidence type="ECO:0000259" key="14">
    <source>
        <dbReference type="PROSITE" id="PS51352"/>
    </source>
</evidence>
<reference evidence="15 16" key="1">
    <citation type="submission" date="2019-02" db="EMBL/GenBank/DDBJ databases">
        <title>Flavobacterium sp. RD-2-33 isolated from forest soil.</title>
        <authorList>
            <person name="Chaudhary D.K."/>
        </authorList>
    </citation>
    <scope>NUCLEOTIDE SEQUENCE [LARGE SCALE GENOMIC DNA]</scope>
    <source>
        <strain evidence="15 16">RD-2-33</strain>
    </source>
</reference>
<evidence type="ECO:0000313" key="16">
    <source>
        <dbReference type="Proteomes" id="UP000293300"/>
    </source>
</evidence>
<dbReference type="EMBL" id="SJPE01000004">
    <property type="protein sequence ID" value="TBX70073.1"/>
    <property type="molecule type" value="Genomic_DNA"/>
</dbReference>
<dbReference type="InterPro" id="IPR024706">
    <property type="entry name" value="Peroxiredoxin_AhpC-typ"/>
</dbReference>
<name>A0A4V2L5B8_9FLAO</name>
<evidence type="ECO:0000256" key="1">
    <source>
        <dbReference type="ARBA" id="ARBA00003330"/>
    </source>
</evidence>
<protein>
    <recommendedName>
        <fullName evidence="3">thioredoxin-dependent peroxiredoxin</fullName>
        <ecNumber evidence="3">1.11.1.24</ecNumber>
    </recommendedName>
    <alternativeName>
        <fullName evidence="9">Thioredoxin peroxidase</fullName>
    </alternativeName>
    <alternativeName>
        <fullName evidence="11">Thioredoxin-dependent peroxiredoxin Bcp</fullName>
    </alternativeName>
</protein>
<evidence type="ECO:0000256" key="5">
    <source>
        <dbReference type="ARBA" id="ARBA00022862"/>
    </source>
</evidence>
<dbReference type="FunFam" id="3.40.30.10:FF:000007">
    <property type="entry name" value="Thioredoxin-dependent thiol peroxidase"/>
    <property type="match status" value="1"/>
</dbReference>
<dbReference type="NCBIfam" id="NF006960">
    <property type="entry name" value="PRK09437.1"/>
    <property type="match status" value="1"/>
</dbReference>
<dbReference type="CDD" id="cd03017">
    <property type="entry name" value="PRX_BCP"/>
    <property type="match status" value="1"/>
</dbReference>
<comment type="subunit">
    <text evidence="2">Monomer.</text>
</comment>
<keyword evidence="16" id="KW-1185">Reference proteome</keyword>
<dbReference type="PIRSF" id="PIRSF000239">
    <property type="entry name" value="AHPC"/>
    <property type="match status" value="1"/>
</dbReference>
<keyword evidence="4 15" id="KW-0575">Peroxidase</keyword>
<evidence type="ECO:0000256" key="12">
    <source>
        <dbReference type="ARBA" id="ARBA00049091"/>
    </source>
</evidence>
<dbReference type="InterPro" id="IPR036249">
    <property type="entry name" value="Thioredoxin-like_sf"/>
</dbReference>
<gene>
    <name evidence="15" type="ORF">EZL74_04830</name>
</gene>
<dbReference type="InterPro" id="IPR000866">
    <property type="entry name" value="AhpC/TSA"/>
</dbReference>
<evidence type="ECO:0000256" key="10">
    <source>
        <dbReference type="ARBA" id="ARBA00038489"/>
    </source>
</evidence>
<feature type="active site" description="Cysteine sulfenic acid (-SOH) intermediate; for peroxidase activity" evidence="13">
    <location>
        <position position="46"/>
    </location>
</feature>
<evidence type="ECO:0000256" key="8">
    <source>
        <dbReference type="ARBA" id="ARBA00023284"/>
    </source>
</evidence>
<dbReference type="GO" id="GO:0045454">
    <property type="term" value="P:cell redox homeostasis"/>
    <property type="evidence" value="ECO:0007669"/>
    <property type="project" value="TreeGrafter"/>
</dbReference>
<keyword evidence="6 15" id="KW-0560">Oxidoreductase</keyword>
<keyword evidence="8" id="KW-0676">Redox-active center</keyword>
<keyword evidence="5" id="KW-0049">Antioxidant</keyword>
<accession>A0A4V2L5B8</accession>